<feature type="transmembrane region" description="Helical" evidence="1">
    <location>
        <begin position="17"/>
        <end position="37"/>
    </location>
</feature>
<reference evidence="2 3" key="1">
    <citation type="submission" date="2019-11" db="EMBL/GenBank/DDBJ databases">
        <title>Draft genome sequence of Paludibacterium sp. dN18-1.</title>
        <authorList>
            <person name="Im W.-T."/>
        </authorList>
    </citation>
    <scope>NUCLEOTIDE SEQUENCE [LARGE SCALE GENOMIC DNA]</scope>
    <source>
        <strain evidence="3">dN 18-1</strain>
    </source>
</reference>
<accession>A0A844GBF7</accession>
<sequence length="151" mass="16894">MSHQLPPFGLNLRPSRLWLALVLLAVVAFSAVVLRYLPLAWSALLPLPVLLGLGCLRANGWWHGRQAVRRLEVDAAGRLTLWFGTTAVAAQVLDDSFVSPWLVVLNVKAEGRRHAVMLWPDSTDAESLRRLRVYLLWFEGQPPLAATESYD</sequence>
<keyword evidence="3" id="KW-1185">Reference proteome</keyword>
<keyword evidence="1" id="KW-1133">Transmembrane helix</keyword>
<evidence type="ECO:0000313" key="2">
    <source>
        <dbReference type="EMBL" id="MTD33836.1"/>
    </source>
</evidence>
<dbReference type="EMBL" id="WLYX01000001">
    <property type="protein sequence ID" value="MTD33836.1"/>
    <property type="molecule type" value="Genomic_DNA"/>
</dbReference>
<gene>
    <name evidence="2" type="ORF">GKE73_14860</name>
</gene>
<dbReference type="Pfam" id="PF07254">
    <property type="entry name" value="Cpta_toxin"/>
    <property type="match status" value="1"/>
</dbReference>
<evidence type="ECO:0000313" key="3">
    <source>
        <dbReference type="Proteomes" id="UP000446658"/>
    </source>
</evidence>
<dbReference type="AlphaFoldDB" id="A0A844GBF7"/>
<dbReference type="RefSeq" id="WP_230370961.1">
    <property type="nucleotide sequence ID" value="NZ_WLYX01000001.1"/>
</dbReference>
<keyword evidence="1" id="KW-0812">Transmembrane</keyword>
<organism evidence="2 3">
    <name type="scientific">Paludibacterium denitrificans</name>
    <dbReference type="NCBI Taxonomy" id="2675226"/>
    <lineage>
        <taxon>Bacteria</taxon>
        <taxon>Pseudomonadati</taxon>
        <taxon>Pseudomonadota</taxon>
        <taxon>Betaproteobacteria</taxon>
        <taxon>Neisseriales</taxon>
        <taxon>Chromobacteriaceae</taxon>
        <taxon>Paludibacterium</taxon>
    </lineage>
</organism>
<name>A0A844GBF7_9NEIS</name>
<evidence type="ECO:0000256" key="1">
    <source>
        <dbReference type="SAM" id="Phobius"/>
    </source>
</evidence>
<keyword evidence="1" id="KW-0472">Membrane</keyword>
<dbReference type="InterPro" id="IPR009883">
    <property type="entry name" value="YgfX"/>
</dbReference>
<feature type="transmembrane region" description="Helical" evidence="1">
    <location>
        <begin position="43"/>
        <end position="62"/>
    </location>
</feature>
<dbReference type="Proteomes" id="UP000446658">
    <property type="component" value="Unassembled WGS sequence"/>
</dbReference>
<proteinExistence type="predicted"/>
<protein>
    <recommendedName>
        <fullName evidence="4">Toxin CptA</fullName>
    </recommendedName>
</protein>
<comment type="caution">
    <text evidence="2">The sequence shown here is derived from an EMBL/GenBank/DDBJ whole genome shotgun (WGS) entry which is preliminary data.</text>
</comment>
<evidence type="ECO:0008006" key="4">
    <source>
        <dbReference type="Google" id="ProtNLM"/>
    </source>
</evidence>